<keyword evidence="2" id="KW-1185">Reference proteome</keyword>
<reference evidence="1 2" key="1">
    <citation type="journal article" date="2006" name="Science">
        <title>The genome of black cottonwood, Populus trichocarpa (Torr. &amp; Gray).</title>
        <authorList>
            <person name="Tuskan G.A."/>
            <person name="Difazio S."/>
            <person name="Jansson S."/>
            <person name="Bohlmann J."/>
            <person name="Grigoriev I."/>
            <person name="Hellsten U."/>
            <person name="Putnam N."/>
            <person name="Ralph S."/>
            <person name="Rombauts S."/>
            <person name="Salamov A."/>
            <person name="Schein J."/>
            <person name="Sterck L."/>
            <person name="Aerts A."/>
            <person name="Bhalerao R.R."/>
            <person name="Bhalerao R.P."/>
            <person name="Blaudez D."/>
            <person name="Boerjan W."/>
            <person name="Brun A."/>
            <person name="Brunner A."/>
            <person name="Busov V."/>
            <person name="Campbell M."/>
            <person name="Carlson J."/>
            <person name="Chalot M."/>
            <person name="Chapman J."/>
            <person name="Chen G.L."/>
            <person name="Cooper D."/>
            <person name="Coutinho P.M."/>
            <person name="Couturier J."/>
            <person name="Covert S."/>
            <person name="Cronk Q."/>
            <person name="Cunningham R."/>
            <person name="Davis J."/>
            <person name="Degroeve S."/>
            <person name="Dejardin A."/>
            <person name="Depamphilis C."/>
            <person name="Detter J."/>
            <person name="Dirks B."/>
            <person name="Dubchak I."/>
            <person name="Duplessis S."/>
            <person name="Ehlting J."/>
            <person name="Ellis B."/>
            <person name="Gendler K."/>
            <person name="Goodstein D."/>
            <person name="Gribskov M."/>
            <person name="Grimwood J."/>
            <person name="Groover A."/>
            <person name="Gunter L."/>
            <person name="Hamberger B."/>
            <person name="Heinze B."/>
            <person name="Helariutta Y."/>
            <person name="Henrissat B."/>
            <person name="Holligan D."/>
            <person name="Holt R."/>
            <person name="Huang W."/>
            <person name="Islam-Faridi N."/>
            <person name="Jones S."/>
            <person name="Jones-Rhoades M."/>
            <person name="Jorgensen R."/>
            <person name="Joshi C."/>
            <person name="Kangasjarvi J."/>
            <person name="Karlsson J."/>
            <person name="Kelleher C."/>
            <person name="Kirkpatrick R."/>
            <person name="Kirst M."/>
            <person name="Kohler A."/>
            <person name="Kalluri U."/>
            <person name="Larimer F."/>
            <person name="Leebens-Mack J."/>
            <person name="Leple J.C."/>
            <person name="Locascio P."/>
            <person name="Lou Y."/>
            <person name="Lucas S."/>
            <person name="Martin F."/>
            <person name="Montanini B."/>
            <person name="Napoli C."/>
            <person name="Nelson D.R."/>
            <person name="Nelson C."/>
            <person name="Nieminen K."/>
            <person name="Nilsson O."/>
            <person name="Pereda V."/>
            <person name="Peter G."/>
            <person name="Philippe R."/>
            <person name="Pilate G."/>
            <person name="Poliakov A."/>
            <person name="Razumovskaya J."/>
            <person name="Richardson P."/>
            <person name="Rinaldi C."/>
            <person name="Ritland K."/>
            <person name="Rouze P."/>
            <person name="Ryaboy D."/>
            <person name="Schmutz J."/>
            <person name="Schrader J."/>
            <person name="Segerman B."/>
            <person name="Shin H."/>
            <person name="Siddiqui A."/>
            <person name="Sterky F."/>
            <person name="Terry A."/>
            <person name="Tsai C.J."/>
            <person name="Uberbacher E."/>
            <person name="Unneberg P."/>
            <person name="Vahala J."/>
            <person name="Wall K."/>
            <person name="Wessler S."/>
            <person name="Yang G."/>
            <person name="Yin T."/>
            <person name="Douglas C."/>
            <person name="Marra M."/>
            <person name="Sandberg G."/>
            <person name="Van de Peer Y."/>
            <person name="Rokhsar D."/>
        </authorList>
    </citation>
    <scope>NUCLEOTIDE SEQUENCE [LARGE SCALE GENOMIC DNA]</scope>
    <source>
        <strain evidence="2">cv. Nisqually</strain>
    </source>
</reference>
<evidence type="ECO:0000313" key="2">
    <source>
        <dbReference type="Proteomes" id="UP000006729"/>
    </source>
</evidence>
<accession>A0A2K1XHP9</accession>
<dbReference type="InParanoid" id="A0A2K1XHP9"/>
<protein>
    <submittedName>
        <fullName evidence="1">Uncharacterized protein</fullName>
    </submittedName>
</protein>
<dbReference type="Proteomes" id="UP000006729">
    <property type="component" value="Chromosome 15"/>
</dbReference>
<dbReference type="AlphaFoldDB" id="A0A2K1XHP9"/>
<name>A0A2K1XHP9_POPTR</name>
<gene>
    <name evidence="1" type="ORF">POPTR_015G038900</name>
</gene>
<dbReference type="EMBL" id="CM009304">
    <property type="protein sequence ID" value="PNT00285.1"/>
    <property type="molecule type" value="Genomic_DNA"/>
</dbReference>
<sequence>MSDPKVVDLVATPDPLKLSQDVENICLGSGRLTQVSWARHCCKTQETWICHSQATWVSCWPSPRESWTWQATKSKLCALAAKPLRRSEENWWAGLHSTRRSTDPRRTILQPTRVGLHPPPGYATLAREPANLLACVCSQARRPANPLAYVCSQAHGPVPVT</sequence>
<proteinExistence type="predicted"/>
<evidence type="ECO:0000313" key="1">
    <source>
        <dbReference type="EMBL" id="PNT00285.1"/>
    </source>
</evidence>
<organism evidence="1 2">
    <name type="scientific">Populus trichocarpa</name>
    <name type="common">Western balsam poplar</name>
    <name type="synonym">Populus balsamifera subsp. trichocarpa</name>
    <dbReference type="NCBI Taxonomy" id="3694"/>
    <lineage>
        <taxon>Eukaryota</taxon>
        <taxon>Viridiplantae</taxon>
        <taxon>Streptophyta</taxon>
        <taxon>Embryophyta</taxon>
        <taxon>Tracheophyta</taxon>
        <taxon>Spermatophyta</taxon>
        <taxon>Magnoliopsida</taxon>
        <taxon>eudicotyledons</taxon>
        <taxon>Gunneridae</taxon>
        <taxon>Pentapetalae</taxon>
        <taxon>rosids</taxon>
        <taxon>fabids</taxon>
        <taxon>Malpighiales</taxon>
        <taxon>Salicaceae</taxon>
        <taxon>Saliceae</taxon>
        <taxon>Populus</taxon>
    </lineage>
</organism>